<evidence type="ECO:0000313" key="2">
    <source>
        <dbReference type="EMBL" id="RDI71869.1"/>
    </source>
</evidence>
<feature type="domain" description="DUF7344" evidence="1">
    <location>
        <begin position="14"/>
        <end position="91"/>
    </location>
</feature>
<reference evidence="3" key="1">
    <citation type="submission" date="2016-10" db="EMBL/GenBank/DDBJ databases">
        <authorList>
            <person name="de Groot N.N."/>
        </authorList>
    </citation>
    <scope>NUCLEOTIDE SEQUENCE [LARGE SCALE GENOMIC DNA]</scope>
    <source>
        <strain evidence="3">CGMCC 1.12397</strain>
    </source>
</reference>
<reference evidence="4" key="2">
    <citation type="submission" date="2016-10" db="EMBL/GenBank/DDBJ databases">
        <authorList>
            <person name="Varghese N."/>
            <person name="Submissions S."/>
        </authorList>
    </citation>
    <scope>NUCLEOTIDE SEQUENCE [LARGE SCALE GENOMIC DNA]</scope>
    <source>
        <strain evidence="4">CGMCC 1.12397</strain>
    </source>
</reference>
<dbReference type="EMBL" id="FNKQ01000003">
    <property type="protein sequence ID" value="SDQ91532.1"/>
    <property type="molecule type" value="Genomic_DNA"/>
</dbReference>
<dbReference type="RefSeq" id="WP_092538506.1">
    <property type="nucleotide sequence ID" value="NZ_QQST01000001.1"/>
</dbReference>
<sequence length="136" mass="15453">MSRSFSEFDTILTLCEDEHRRLVLAVFAEQQRSLTVDDLTKLIVRHDHPAPLTEVSGEIVTRIKIGLHHAHIPKLEAAGLVEYDSERQLVEPTAEFDRIEPHISAILGADPELATPLWNERSARVTESNEEGEWTY</sequence>
<evidence type="ECO:0000313" key="3">
    <source>
        <dbReference type="EMBL" id="SDQ91532.1"/>
    </source>
</evidence>
<dbReference type="EMBL" id="QQST01000001">
    <property type="protein sequence ID" value="RDI71869.1"/>
    <property type="molecule type" value="Genomic_DNA"/>
</dbReference>
<dbReference type="OrthoDB" id="247722at2157"/>
<evidence type="ECO:0000313" key="4">
    <source>
        <dbReference type="Proteomes" id="UP000199289"/>
    </source>
</evidence>
<proteinExistence type="predicted"/>
<gene>
    <name evidence="2" type="ORF">DWB78_09105</name>
    <name evidence="3" type="ORF">SAMN05216278_3038</name>
</gene>
<evidence type="ECO:0000313" key="5">
    <source>
        <dbReference type="Proteomes" id="UP000255421"/>
    </source>
</evidence>
<protein>
    <recommendedName>
        <fullName evidence="1">DUF7344 domain-containing protein</fullName>
    </recommendedName>
</protein>
<reference evidence="2 5" key="3">
    <citation type="submission" date="2018-07" db="EMBL/GenBank/DDBJ databases">
        <title>Genome sequence of extremly halophilic archaeon Halopelagius longus strain BC12-B1.</title>
        <authorList>
            <person name="Zhang X."/>
        </authorList>
    </citation>
    <scope>NUCLEOTIDE SEQUENCE [LARGE SCALE GENOMIC DNA]</scope>
    <source>
        <strain evidence="2 5">BC12-B1</strain>
    </source>
</reference>
<keyword evidence="5" id="KW-1185">Reference proteome</keyword>
<evidence type="ECO:0000259" key="1">
    <source>
        <dbReference type="Pfam" id="PF24035"/>
    </source>
</evidence>
<dbReference type="Proteomes" id="UP000255421">
    <property type="component" value="Unassembled WGS sequence"/>
</dbReference>
<dbReference type="Proteomes" id="UP000199289">
    <property type="component" value="Unassembled WGS sequence"/>
</dbReference>
<organism evidence="3 4">
    <name type="scientific">Halopelagius longus</name>
    <dbReference type="NCBI Taxonomy" id="1236180"/>
    <lineage>
        <taxon>Archaea</taxon>
        <taxon>Methanobacteriati</taxon>
        <taxon>Methanobacteriota</taxon>
        <taxon>Stenosarchaea group</taxon>
        <taxon>Halobacteria</taxon>
        <taxon>Halobacteriales</taxon>
        <taxon>Haloferacaceae</taxon>
    </lineage>
</organism>
<accession>A0A1H1ES09</accession>
<dbReference type="Pfam" id="PF24035">
    <property type="entry name" value="DUF7344"/>
    <property type="match status" value="1"/>
</dbReference>
<dbReference type="InterPro" id="IPR055768">
    <property type="entry name" value="DUF7344"/>
</dbReference>
<dbReference type="AlphaFoldDB" id="A0A1H1ES09"/>
<name>A0A1H1ES09_9EURY</name>